<sequence length="330" mass="35551">MDADQVAAALDGAIAYVSSGLGKPLGWGQYTDWGVTAFFGEDADLVAVAVEAMGGPQVRLRNVQLIAQTPSAVRAQLHDRARQEGAQVRTNWNGDPEVPAWGLSMGTTQELVLSAEGYLQRLDTSITDALFVAPALAHDPYAAEPVNQYFDIGARATNPGSWPVKPAADRPRWDWTPLQQIGPLRFGMTPHEVAAALGEEPADRHGRYPFGQSWEGIGQWILTEDRFTQAGVSAHYSSGFSFPPVLGAVTVHGRTGPQVAYAGIQLIGRPVTTVDNALIQHVERHGIQLVVGCGGDLGPDGLNMYVRATRAGDTMISEARFCQQEWEDHG</sequence>
<keyword evidence="1" id="KW-0614">Plasmid</keyword>
<dbReference type="Proteomes" id="UP001432251">
    <property type="component" value="Plasmid p1"/>
</dbReference>
<evidence type="ECO:0000313" key="2">
    <source>
        <dbReference type="Proteomes" id="UP001432251"/>
    </source>
</evidence>
<reference evidence="1" key="1">
    <citation type="journal article" date="2025" name="Int. J. Syst. Evol. Microbiol.">
        <title>Streptomyces citrinus sp. nov., with yellow diffusible pigment.</title>
        <authorList>
            <person name="He Y."/>
            <person name="Yang E."/>
            <person name="Xu J."/>
            <person name="Sun Y."/>
            <person name="Sun L."/>
        </authorList>
    </citation>
    <scope>NUCLEOTIDE SEQUENCE</scope>
    <source>
        <strain evidence="1">Q6</strain>
    </source>
</reference>
<proteinExistence type="predicted"/>
<gene>
    <name evidence="1" type="ORF">V2W30_41195</name>
</gene>
<organism evidence="1 2">
    <name type="scientific">Streptomyces citrinus</name>
    <dbReference type="NCBI Taxonomy" id="3118173"/>
    <lineage>
        <taxon>Bacteria</taxon>
        <taxon>Bacillati</taxon>
        <taxon>Actinomycetota</taxon>
        <taxon>Actinomycetes</taxon>
        <taxon>Kitasatosporales</taxon>
        <taxon>Streptomycetaceae</taxon>
        <taxon>Streptomyces</taxon>
    </lineage>
</organism>
<accession>A0ACD5ARM7</accession>
<dbReference type="EMBL" id="CP146023">
    <property type="protein sequence ID" value="WWQ69648.1"/>
    <property type="molecule type" value="Genomic_DNA"/>
</dbReference>
<protein>
    <submittedName>
        <fullName evidence="1">Uncharacterized protein</fullName>
    </submittedName>
</protein>
<keyword evidence="2" id="KW-1185">Reference proteome</keyword>
<name>A0ACD5ARM7_9ACTN</name>
<geneLocation type="plasmid" evidence="1 2">
    <name>p1</name>
</geneLocation>
<evidence type="ECO:0000313" key="1">
    <source>
        <dbReference type="EMBL" id="WWQ69648.1"/>
    </source>
</evidence>